<evidence type="ECO:0000313" key="2">
    <source>
        <dbReference type="Proteomes" id="UP001567538"/>
    </source>
</evidence>
<keyword evidence="1" id="KW-0396">Initiation factor</keyword>
<dbReference type="GO" id="GO:0090471">
    <property type="term" value="F:9,15,9'-tri-cis-zeta-carotene isomerase activity"/>
    <property type="evidence" value="ECO:0007669"/>
    <property type="project" value="UniProtKB-EC"/>
</dbReference>
<dbReference type="EMBL" id="JBEAFC010000012">
    <property type="protein sequence ID" value="KAL1535248.1"/>
    <property type="molecule type" value="Genomic_DNA"/>
</dbReference>
<reference evidence="1 2" key="1">
    <citation type="submission" date="2024-06" db="EMBL/GenBank/DDBJ databases">
        <title>A chromosome level genome sequence of Diviner's sage (Salvia divinorum).</title>
        <authorList>
            <person name="Ford S.A."/>
            <person name="Ro D.-K."/>
            <person name="Ness R.W."/>
            <person name="Phillips M.A."/>
        </authorList>
    </citation>
    <scope>NUCLEOTIDE SEQUENCE [LARGE SCALE GENOMIC DNA]</scope>
    <source>
        <strain evidence="1">SAF-2024a</strain>
        <tissue evidence="1">Leaf</tissue>
    </source>
</reference>
<keyword evidence="1" id="KW-0413">Isomerase</keyword>
<sequence length="80" mass="9571">MDDLSMEQQKFQFYYRNLSRQEAQKQAWLQKRRPENPLPEPSRLDSFLVTNQIVNYCNQINGVAGQSFSRMYLMKGLHEK</sequence>
<dbReference type="GO" id="GO:0003743">
    <property type="term" value="F:translation initiation factor activity"/>
    <property type="evidence" value="ECO:0007669"/>
    <property type="project" value="UniProtKB-KW"/>
</dbReference>
<name>A0ABD1FX16_SALDI</name>
<comment type="caution">
    <text evidence="1">The sequence shown here is derived from an EMBL/GenBank/DDBJ whole genome shotgun (WGS) entry which is preliminary data.</text>
</comment>
<gene>
    <name evidence="1" type="primary">TIF3H1</name>
    <name evidence="1" type="ORF">AAHA92_31328</name>
</gene>
<dbReference type="AlphaFoldDB" id="A0ABD1FX16"/>
<dbReference type="EC" id="5.2.1.12" evidence="1"/>
<protein>
    <submittedName>
        <fullName evidence="1">Eukaryotic translation initiation factor 3 subunit H</fullName>
        <ecNumber evidence="1">5.2.1.12</ecNumber>
    </submittedName>
</protein>
<organism evidence="1 2">
    <name type="scientific">Salvia divinorum</name>
    <name type="common">Maria pastora</name>
    <name type="synonym">Diviner's sage</name>
    <dbReference type="NCBI Taxonomy" id="28513"/>
    <lineage>
        <taxon>Eukaryota</taxon>
        <taxon>Viridiplantae</taxon>
        <taxon>Streptophyta</taxon>
        <taxon>Embryophyta</taxon>
        <taxon>Tracheophyta</taxon>
        <taxon>Spermatophyta</taxon>
        <taxon>Magnoliopsida</taxon>
        <taxon>eudicotyledons</taxon>
        <taxon>Gunneridae</taxon>
        <taxon>Pentapetalae</taxon>
        <taxon>asterids</taxon>
        <taxon>lamiids</taxon>
        <taxon>Lamiales</taxon>
        <taxon>Lamiaceae</taxon>
        <taxon>Nepetoideae</taxon>
        <taxon>Mentheae</taxon>
        <taxon>Salviinae</taxon>
        <taxon>Salvia</taxon>
        <taxon>Salvia subgen. Calosphace</taxon>
    </lineage>
</organism>
<keyword evidence="2" id="KW-1185">Reference proteome</keyword>
<proteinExistence type="predicted"/>
<dbReference type="Proteomes" id="UP001567538">
    <property type="component" value="Unassembled WGS sequence"/>
</dbReference>
<keyword evidence="1" id="KW-0648">Protein biosynthesis</keyword>
<accession>A0ABD1FX16</accession>
<evidence type="ECO:0000313" key="1">
    <source>
        <dbReference type="EMBL" id="KAL1535248.1"/>
    </source>
</evidence>